<dbReference type="PRINTS" id="PR00821">
    <property type="entry name" value="TAGLIPASE"/>
</dbReference>
<dbReference type="GO" id="GO:0016042">
    <property type="term" value="P:lipid catabolic process"/>
    <property type="evidence" value="ECO:0007669"/>
    <property type="project" value="TreeGrafter"/>
</dbReference>
<feature type="domain" description="Lipase" evidence="6">
    <location>
        <begin position="22"/>
        <end position="264"/>
    </location>
</feature>
<accession>A0A835GPM4</accession>
<keyword evidence="3" id="KW-0964">Secreted</keyword>
<evidence type="ECO:0000256" key="4">
    <source>
        <dbReference type="RuleBase" id="RU004262"/>
    </source>
</evidence>
<keyword evidence="8" id="KW-1185">Reference proteome</keyword>
<reference evidence="7" key="1">
    <citation type="submission" date="2020-08" db="EMBL/GenBank/DDBJ databases">
        <title>Spodoptera exigua strain:BAW_Kor-Di-RS1 Genome sequencing and assembly.</title>
        <authorList>
            <person name="Kim J."/>
            <person name="Nam H.Y."/>
            <person name="Kwon M."/>
            <person name="Choi J.H."/>
            <person name="Cho S.R."/>
            <person name="Kim G.-H."/>
        </authorList>
    </citation>
    <scope>NUCLEOTIDE SEQUENCE</scope>
    <source>
        <strain evidence="7">BAW_Kor-Di-RS1</strain>
        <tissue evidence="7">Whole-body</tissue>
    </source>
</reference>
<dbReference type="Proteomes" id="UP000648187">
    <property type="component" value="Unassembled WGS sequence"/>
</dbReference>
<comment type="caution">
    <text evidence="7">The sequence shown here is derived from an EMBL/GenBank/DDBJ whole genome shotgun (WGS) entry which is preliminary data.</text>
</comment>
<dbReference type="InterPro" id="IPR033906">
    <property type="entry name" value="Lipase_N"/>
</dbReference>
<dbReference type="PANTHER" id="PTHR11610:SF173">
    <property type="entry name" value="LIPASE DOMAIN-CONTAINING PROTEIN-RELATED"/>
    <property type="match status" value="1"/>
</dbReference>
<feature type="domain" description="Lipase" evidence="6">
    <location>
        <begin position="643"/>
        <end position="884"/>
    </location>
</feature>
<evidence type="ECO:0000256" key="2">
    <source>
        <dbReference type="ARBA" id="ARBA00010701"/>
    </source>
</evidence>
<dbReference type="GO" id="GO:0017171">
    <property type="term" value="F:serine hydrolase activity"/>
    <property type="evidence" value="ECO:0007669"/>
    <property type="project" value="TreeGrafter"/>
</dbReference>
<evidence type="ECO:0000256" key="3">
    <source>
        <dbReference type="ARBA" id="ARBA00022525"/>
    </source>
</evidence>
<name>A0A835GPM4_SPOEX</name>
<dbReference type="InterPro" id="IPR000734">
    <property type="entry name" value="TAG_lipase"/>
</dbReference>
<dbReference type="SUPFAM" id="SSF53474">
    <property type="entry name" value="alpha/beta-Hydrolases"/>
    <property type="match status" value="7"/>
</dbReference>
<dbReference type="GO" id="GO:0016298">
    <property type="term" value="F:lipase activity"/>
    <property type="evidence" value="ECO:0007669"/>
    <property type="project" value="InterPro"/>
</dbReference>
<organism evidence="7 8">
    <name type="scientific">Spodoptera exigua</name>
    <name type="common">Beet armyworm</name>
    <name type="synonym">Noctua fulgens</name>
    <dbReference type="NCBI Taxonomy" id="7107"/>
    <lineage>
        <taxon>Eukaryota</taxon>
        <taxon>Metazoa</taxon>
        <taxon>Ecdysozoa</taxon>
        <taxon>Arthropoda</taxon>
        <taxon>Hexapoda</taxon>
        <taxon>Insecta</taxon>
        <taxon>Pterygota</taxon>
        <taxon>Neoptera</taxon>
        <taxon>Endopterygota</taxon>
        <taxon>Lepidoptera</taxon>
        <taxon>Glossata</taxon>
        <taxon>Ditrysia</taxon>
        <taxon>Noctuoidea</taxon>
        <taxon>Noctuidae</taxon>
        <taxon>Amphipyrinae</taxon>
        <taxon>Spodoptera</taxon>
    </lineage>
</organism>
<dbReference type="PANTHER" id="PTHR11610">
    <property type="entry name" value="LIPASE"/>
    <property type="match status" value="1"/>
</dbReference>
<protein>
    <recommendedName>
        <fullName evidence="6">Lipase domain-containing protein</fullName>
    </recommendedName>
</protein>
<evidence type="ECO:0000259" key="6">
    <source>
        <dbReference type="Pfam" id="PF00151"/>
    </source>
</evidence>
<sequence length="2138" mass="230770">MAALVKCLIVLCAAVAASGYGLGDMDVVFHLFHRGSPSVSEPLLPTANSIMQSSFSPFRPTVITIHNSGENVSGNFNAFVVPAHLTAQDVNLIAVDWSAGSGMYTQGLANAVQCGERIASFINLITNIANYGPENYRIVGVGLGGHIAGIAAERVIAGTIAHIVAIDPSFFGWTHNPNILSADKASKVEVLHATAGVLGYDHPLGHLDFYPNGGTYQTSCGADASCSHILGYAFYAESLTSEGGSQFVATACDSYEEAVAQTCSGEKGVVFGGIEDKTGQSGIYWFQTNFVPPFAQVCSGHALPTVPGDNSHYVEGESRYIWMPDSEGTPVLVDLEEPVDESLLNSRNGANNAYWLFTRSNPNNAQVIVNGNANTIWSSNYNGARPLKIIVHGWNNNGNTAMNPLITSAFLAVMDCNVIVVDWRALANSNYNTAAAGVPSVGQHLGNFINWLINTAGGNWNQVHFVGFSLGAHVVGNAGRQVGGRAARVTGLDPAGPGWGNNGNALNSNAAQYVEAIHTDGHLLGIFNPVANADFYPNGGKNPQPGCWVSTCSHGRATELFASTVRHNHLVGRQCPNIWEAELGTCSGGSLHMVCSGHILRDIPVDNSHYVEGESRYVWMPDAEGNPILVDLDEPVNEEVLEATRNGANNQYWLFTRNNRANAQVIIHNNVNSIRNSNYNGNRPLKVIVHGWNNNGNTEMNPLITRAFLDVMDCNVIVVDWNVAANSAYSTAVNAVPSVGQHLGDFLNWLIRNGGGNWNQVHLVGFSLGAHVVGNAGRRVGNQPARITGLDPAGYRWHNNANRLTSSNGRYVEAIHTDGHSLGIMNPSGHADFYPNGGKNPQPGCWTSLCSHGRATELFAATVRHNHLVGRQCPNIWEAELGTCNGATLHMGNANLNKRGNGLYALRTGSICSGHTIRDIPVDNSHYVEGVSRYIWMPDAEGNPVLVDLDEPVNEEVLEATRNGANNQYWLFTRNNRANAQVITHNNVNSIRNSNYNGNRPLKVIVHGLNNNGNTEMNPLITRAFLDVMDCNVIVVDWRAAANSGYNTAFNAVPSVGQHIGDFLNWLIRNGGGNWNQVHLVGFSLGAHAVGIAGRRVGNQPARITGLDPASVGWHNNGNRLTSANGRYVEAIHTDGHGFGIMNPSGHADFYPNGGKNPQPGCWTSFCSHGRATELFAATVRHNHLVGKQCPNIWEAELGTCNGASLHMGNANLNKRGNPVPNIPRNNSHYVEGVTRYVWMNDAEGNSILVDLEEPVNEELLEATRNGANNQYWLYTSRNPSNPQVIVHGNANTIWSSNYNGARPLNVIVHGWNNYGGTEMNPLITSAFLAVQDCNVIVVDWRALANGPYTTAVAGVPNVGVHLGNFVTWLINTAGGNWNQVHFVGFSLGAHVVGNAGRQTGNRPARITGLDPAGYLWHSNSNRLSSSNGQYVEAIHTDGNFLGIMNPSGNADFYPNGGKHWQPGCEFKGNACSHGRATELFAATVRHNHLIGRQCPNIWEAELGTCSGASLHMGNSIFTKRGAIPLVPGDNSHYVEGESRYIWMPDGDGKPHLVDLHEPADEEVIARNGANNQYWLFTRQNPTNAQILVNGNANSVANSNYRANRGLKVIVHGWNSNGNSAMNPQITSAFLAVQDVNVIVVDWRALANSNYITATNGVPGVGQFLGNFLVWLINTAGGNWNNVHLVGFSLGAHVVGNAGRQAGGRPARVTGLDPAGPNWGGNSNALNGNAGQYVEAIHTDGGLLGIFDRIANGDFYPNGGRNPQPGCWISTCSHSRAPELFASSVRTNHFVARQCSNIQQAQNVQCAGSTFNMGNGIISKRGNGIFVSAGSANPWSPGDNSVYVEGVTRFIWMPDGEGNPHLVDLHEPQERFFIKTPVNNEYWLYTRKNPKNAQKLVYGNVKSITKSNYKAKRGLNVIVHGWWGNGNSSMNSLITSAFLAVQDVNVIVVDWRALANSFYLFATLAVPDVGQSLGKFLVWLIRKGGGDWKKVHLVGFSLGAHVVGNAGRQTGGRPARVTGLDPALPLWCINPYALRTRDGRYVEVIHTDGGILGFSKQIGDTDFYPNGGENPQPGCWHSICSHSRAPQLFASSVLTNHLVARQCKNINQAKNVKCPGKTLKMGNSIFSKRRFITCLLCK</sequence>
<dbReference type="InterPro" id="IPR029058">
    <property type="entry name" value="AB_hydrolase_fold"/>
</dbReference>
<dbReference type="EMBL" id="JACKWZ010000010">
    <property type="protein sequence ID" value="KAF9423290.1"/>
    <property type="molecule type" value="Genomic_DNA"/>
</dbReference>
<evidence type="ECO:0000313" key="8">
    <source>
        <dbReference type="Proteomes" id="UP000648187"/>
    </source>
</evidence>
<dbReference type="Pfam" id="PF00151">
    <property type="entry name" value="Lipase"/>
    <property type="match status" value="7"/>
</dbReference>
<feature type="signal peptide" evidence="5">
    <location>
        <begin position="1"/>
        <end position="19"/>
    </location>
</feature>
<dbReference type="Gene3D" id="3.40.50.1820">
    <property type="entry name" value="alpha/beta hydrolase"/>
    <property type="match status" value="7"/>
</dbReference>
<dbReference type="CDD" id="cd00707">
    <property type="entry name" value="Pancreat_lipase_like"/>
    <property type="match status" value="6"/>
</dbReference>
<proteinExistence type="inferred from homology"/>
<feature type="domain" description="Lipase" evidence="6">
    <location>
        <begin position="960"/>
        <end position="1200"/>
    </location>
</feature>
<evidence type="ECO:0000256" key="1">
    <source>
        <dbReference type="ARBA" id="ARBA00004613"/>
    </source>
</evidence>
<feature type="domain" description="Lipase" evidence="6">
    <location>
        <begin position="348"/>
        <end position="586"/>
    </location>
</feature>
<feature type="domain" description="Lipase" evidence="6">
    <location>
        <begin position="1566"/>
        <end position="1808"/>
    </location>
</feature>
<evidence type="ECO:0000313" key="7">
    <source>
        <dbReference type="EMBL" id="KAF9423290.1"/>
    </source>
</evidence>
<keyword evidence="5" id="KW-0732">Signal</keyword>
<feature type="domain" description="Lipase" evidence="6">
    <location>
        <begin position="1263"/>
        <end position="1506"/>
    </location>
</feature>
<feature type="domain" description="Lipase" evidence="6">
    <location>
        <begin position="1878"/>
        <end position="2116"/>
    </location>
</feature>
<gene>
    <name evidence="7" type="ORF">HW555_001359</name>
</gene>
<evidence type="ECO:0000256" key="5">
    <source>
        <dbReference type="SAM" id="SignalP"/>
    </source>
</evidence>
<comment type="similarity">
    <text evidence="2 4">Belongs to the AB hydrolase superfamily. Lipase family.</text>
</comment>
<feature type="chain" id="PRO_5033011101" description="Lipase domain-containing protein" evidence="5">
    <location>
        <begin position="20"/>
        <end position="2138"/>
    </location>
</feature>
<comment type="subcellular location">
    <subcellularLocation>
        <location evidence="1">Secreted</location>
    </subcellularLocation>
</comment>
<dbReference type="InterPro" id="IPR013818">
    <property type="entry name" value="Lipase"/>
</dbReference>
<dbReference type="GO" id="GO:0005615">
    <property type="term" value="C:extracellular space"/>
    <property type="evidence" value="ECO:0007669"/>
    <property type="project" value="TreeGrafter"/>
</dbReference>